<dbReference type="OrthoDB" id="7667742at2"/>
<dbReference type="AlphaFoldDB" id="A0A178Y8P6"/>
<evidence type="ECO:0000313" key="2">
    <source>
        <dbReference type="EMBL" id="OAP43890.1"/>
    </source>
</evidence>
<evidence type="ECO:0000313" key="3">
    <source>
        <dbReference type="Proteomes" id="UP000078507"/>
    </source>
</evidence>
<dbReference type="PROSITE" id="PS51318">
    <property type="entry name" value="TAT"/>
    <property type="match status" value="1"/>
</dbReference>
<evidence type="ECO:0000256" key="1">
    <source>
        <dbReference type="SAM" id="SignalP"/>
    </source>
</evidence>
<reference evidence="2 3" key="1">
    <citation type="submission" date="2015-11" db="EMBL/GenBank/DDBJ databases">
        <title>Ensifer anhuiense sp. nov., an effective nitrogen fixation bacterium with Glycine soja.</title>
        <authorList>
            <person name="Yan H."/>
            <person name="Chen W."/>
        </authorList>
    </citation>
    <scope>NUCLEOTIDE SEQUENCE [LARGE SCALE GENOMIC DNA]</scope>
    <source>
        <strain evidence="2 3">LMG 7837</strain>
    </source>
</reference>
<sequence length="133" mass="14413">MKRPTDRRRVLMTVGAAAVAAVAGTVAAQPTDIRGTVTFEGGAAIPEGRLEIYLEDPAVRDHARRRATETRIGSDGGSNAIAFSLSPPADRIASRRLRIVARLERADGWLIARGSARFEADRPVYVTLNKVIY</sequence>
<proteinExistence type="predicted"/>
<feature type="signal peptide" evidence="1">
    <location>
        <begin position="1"/>
        <end position="28"/>
    </location>
</feature>
<dbReference type="EMBL" id="LNQB01000076">
    <property type="protein sequence ID" value="OAP43890.1"/>
    <property type="molecule type" value="Genomic_DNA"/>
</dbReference>
<comment type="caution">
    <text evidence="2">The sequence shown here is derived from an EMBL/GenBank/DDBJ whole genome shotgun (WGS) entry which is preliminary data.</text>
</comment>
<organism evidence="2 3">
    <name type="scientific">Sinorhizobium saheli</name>
    <dbReference type="NCBI Taxonomy" id="36856"/>
    <lineage>
        <taxon>Bacteria</taxon>
        <taxon>Pseudomonadati</taxon>
        <taxon>Pseudomonadota</taxon>
        <taxon>Alphaproteobacteria</taxon>
        <taxon>Hyphomicrobiales</taxon>
        <taxon>Rhizobiaceae</taxon>
        <taxon>Sinorhizobium/Ensifer group</taxon>
        <taxon>Sinorhizobium</taxon>
    </lineage>
</organism>
<keyword evidence="3" id="KW-1185">Reference proteome</keyword>
<dbReference type="RefSeq" id="WP_066875805.1">
    <property type="nucleotide sequence ID" value="NZ_LNQB01000076.1"/>
</dbReference>
<accession>A0A178Y8P6</accession>
<protein>
    <submittedName>
        <fullName evidence="2">Uncharacterized protein</fullName>
    </submittedName>
</protein>
<dbReference type="InterPro" id="IPR006311">
    <property type="entry name" value="TAT_signal"/>
</dbReference>
<name>A0A178Y8P6_SINSA</name>
<keyword evidence="1" id="KW-0732">Signal</keyword>
<feature type="chain" id="PRO_5008097606" evidence="1">
    <location>
        <begin position="29"/>
        <end position="133"/>
    </location>
</feature>
<gene>
    <name evidence="2" type="ORF">ATB98_08395</name>
</gene>
<dbReference type="Proteomes" id="UP000078507">
    <property type="component" value="Unassembled WGS sequence"/>
</dbReference>